<reference evidence="3 4" key="1">
    <citation type="journal article" date="2023" name="Microbiol. Resour. Announc.">
        <title>Complete Genome of 'Candidatus Phytoplasma rubi' RS, a Phytopathogenic Bacterium Associated with Rubus Stunt Disease.</title>
        <authorList>
            <person name="Duckeck D."/>
            <person name="Zubert C."/>
            <person name="Bohm J.W."/>
            <person name="Carminati G."/>
            <person name="Schneider B."/>
            <person name="Kube M."/>
        </authorList>
    </citation>
    <scope>NUCLEOTIDE SEQUENCE [LARGE SCALE GENOMIC DNA]</scope>
    <source>
        <strain evidence="3 4">RS</strain>
    </source>
</reference>
<dbReference type="Pfam" id="PF01434">
    <property type="entry name" value="Peptidase_M41"/>
    <property type="match status" value="1"/>
</dbReference>
<evidence type="ECO:0000256" key="1">
    <source>
        <dbReference type="SAM" id="Phobius"/>
    </source>
</evidence>
<keyword evidence="1" id="KW-1133">Transmembrane helix</keyword>
<dbReference type="EMBL" id="CP114006">
    <property type="protein sequence ID" value="WAN63427.1"/>
    <property type="molecule type" value="Genomic_DNA"/>
</dbReference>
<gene>
    <name evidence="3" type="ORF">RS022_05630</name>
</gene>
<evidence type="ECO:0000259" key="2">
    <source>
        <dbReference type="Pfam" id="PF01434"/>
    </source>
</evidence>
<name>A0ABY7BTR6_9MOLU</name>
<protein>
    <recommendedName>
        <fullName evidence="2">Peptidase M41 domain-containing protein</fullName>
    </recommendedName>
</protein>
<accession>A0ABY7BTR6</accession>
<dbReference type="SUPFAM" id="SSF140990">
    <property type="entry name" value="FtsH protease domain-like"/>
    <property type="match status" value="1"/>
</dbReference>
<feature type="transmembrane region" description="Helical" evidence="1">
    <location>
        <begin position="12"/>
        <end position="32"/>
    </location>
</feature>
<organism evidence="3 4">
    <name type="scientific">Candidatus Phytoplasma rubi</name>
    <dbReference type="NCBI Taxonomy" id="399025"/>
    <lineage>
        <taxon>Bacteria</taxon>
        <taxon>Bacillati</taxon>
        <taxon>Mycoplasmatota</taxon>
        <taxon>Mollicutes</taxon>
        <taxon>Acholeplasmatales</taxon>
        <taxon>Acholeplasmataceae</taxon>
        <taxon>Candidatus Phytoplasma</taxon>
        <taxon>16SrV (Elm yellows group)</taxon>
    </lineage>
</organism>
<dbReference type="InterPro" id="IPR000642">
    <property type="entry name" value="Peptidase_M41"/>
</dbReference>
<keyword evidence="1" id="KW-0812">Transmembrane</keyword>
<keyword evidence="1" id="KW-0472">Membrane</keyword>
<dbReference type="Gene3D" id="1.20.58.760">
    <property type="entry name" value="Peptidase M41"/>
    <property type="match status" value="1"/>
</dbReference>
<evidence type="ECO:0000313" key="3">
    <source>
        <dbReference type="EMBL" id="WAN63427.1"/>
    </source>
</evidence>
<feature type="domain" description="Peptidase M41" evidence="2">
    <location>
        <begin position="62"/>
        <end position="132"/>
    </location>
</feature>
<dbReference type="Proteomes" id="UP001164727">
    <property type="component" value="Chromosome"/>
</dbReference>
<dbReference type="RefSeq" id="WP_268849636.1">
    <property type="nucleotide sequence ID" value="NZ_CP114006.1"/>
</dbReference>
<sequence length="214" mass="24841">MNNYFIIKNKNYVICLLWIFAINLSLSFFLYAENHVLINNFLSEVFNVNSKDFLENKTNLSEVEITSYHESGHTIIVLLYPEYFEFLGVTIIPSGDTLGHCRYNIKKINWRAESLVAFGGTSAENLLFKRKQIPTKDKVGKGSGTDHVKANFLVQRNSTMPRKDYDLLYKECQKLIELNQTTLTKIAEKLFIKKTLFPNDIKDILKKYPLRKIS</sequence>
<keyword evidence="4" id="KW-1185">Reference proteome</keyword>
<evidence type="ECO:0000313" key="4">
    <source>
        <dbReference type="Proteomes" id="UP001164727"/>
    </source>
</evidence>
<proteinExistence type="predicted"/>
<dbReference type="InterPro" id="IPR037219">
    <property type="entry name" value="Peptidase_M41-like"/>
</dbReference>